<gene>
    <name evidence="1" type="ORF">Lstg_2266</name>
    <name evidence="2" type="ORF">NCTC11991_01038</name>
</gene>
<protein>
    <submittedName>
        <fullName evidence="2">Uncharacterized protein</fullName>
    </submittedName>
</protein>
<dbReference type="OrthoDB" id="5653824at2"/>
<dbReference type="RefSeq" id="WP_058477820.1">
    <property type="nucleotide sequence ID" value="NZ_CAAAIO010000022.1"/>
</dbReference>
<dbReference type="AlphaFoldDB" id="A0A378L960"/>
<evidence type="ECO:0000313" key="1">
    <source>
        <dbReference type="EMBL" id="KTD77023.1"/>
    </source>
</evidence>
<dbReference type="Proteomes" id="UP000054820">
    <property type="component" value="Unassembled WGS sequence"/>
</dbReference>
<keyword evidence="3" id="KW-1185">Reference proteome</keyword>
<dbReference type="EMBL" id="LNYZ01000015">
    <property type="protein sequence ID" value="KTD77023.1"/>
    <property type="molecule type" value="Genomic_DNA"/>
</dbReference>
<dbReference type="Proteomes" id="UP000255110">
    <property type="component" value="Unassembled WGS sequence"/>
</dbReference>
<evidence type="ECO:0000313" key="3">
    <source>
        <dbReference type="Proteomes" id="UP000054820"/>
    </source>
</evidence>
<accession>A0A378L960</accession>
<reference evidence="1 3" key="1">
    <citation type="submission" date="2015-11" db="EMBL/GenBank/DDBJ databases">
        <title>Genomic analysis of 38 Legionella species identifies large and diverse effector repertoires.</title>
        <authorList>
            <person name="Burstein D."/>
            <person name="Amaro F."/>
            <person name="Zusman T."/>
            <person name="Lifshitz Z."/>
            <person name="Cohen O."/>
            <person name="Gilbert J.A."/>
            <person name="Pupko T."/>
            <person name="Shuman H.A."/>
            <person name="Segal G."/>
        </authorList>
    </citation>
    <scope>NUCLEOTIDE SEQUENCE [LARGE SCALE GENOMIC DNA]</scope>
    <source>
        <strain evidence="1 3">SC-18-C9</strain>
    </source>
</reference>
<evidence type="ECO:0000313" key="4">
    <source>
        <dbReference type="Proteomes" id="UP000255110"/>
    </source>
</evidence>
<sequence>MAYSRANVIRNDKNLVKLHNLIKEKLQLYTPTRENSVQVKKEPLSREKAARIIQKTWRMSRIAEQFSKHGHESYLNMLQHGDDEINFLAELMFGRTVAAVLTRFPNNPYLPRRAKYHRDDDLSGSYFDKVISLYDTYKSHSHEYIPIISTKSTPIETILETNLINHSEFIEVIKYKDEKIQLVKIKSSHPDAEKAVKILQRSGMIASPWEISILMSKHKLVETSNFNLSSNQPDISNPVKIYLPTTLKELKESELMVKLAKIKSDKGTPNHLLAKCLYKMIINLPETNNEEIIKRIYIFLNIAVDFYKNNYNKFAICLYKIIHEISLLLYENNRDKKAIGIEYNQFREHRIDKSLSSFGLKKSDMINSHCVASPAMAGTNAFTLALQLAKKMKHNKEPISIEMIGPYYYEFVSLYPYVENKADHLADIYVISSGPITYPTGILPGVDINKLIRNRIIKHKDFPAKPVVIVVDTTSGLEEDLKLDEDLKKYIYNGDISIIVNESHQKFGLLHSDQVQYGEVFGICSKKLFLDSTLKDFETNARDDFQSHLDMIVGAYIDVTAGDDLELVKKQHFEAGAIYGDLLKRLNLTKPHVYQYKEMIKDTNKLYFTYIKKTDKAFKAFQDTFEYRDSFGHFRTTLSGIEDIDRVSPNASDSVDTLIDISCIYLQASTQPEELRRHLTQWVSELVKYNRPFLPEEEIIFIGMLMSLKSVQSTVTLSDQFIYLLSLKLLDRNGLEQFSHRNEPQELRSYYNKIENPTQKQLCIVLDRIFSNQFLLKGLFRIAENNLLNLDILASINDENNFKQLQNLTQFLGEHAVIILLLDKNGTSSNFAAISKYINSLSPSEKMSLYNHIQKNIDALQSSGMSQQVINEIQRTTDLSLLKDFKQIYKSQCWFTFFEYTPRSEFGGKVFGDKLQSIEEVKAYAISNPNGAVAKALKIMSPSNKDDTNTQHHHTKI</sequence>
<evidence type="ECO:0000313" key="2">
    <source>
        <dbReference type="EMBL" id="STY22452.1"/>
    </source>
</evidence>
<dbReference type="STRING" id="460.Lstg_2266"/>
<proteinExistence type="predicted"/>
<dbReference type="EMBL" id="UGOY01000001">
    <property type="protein sequence ID" value="STY22452.1"/>
    <property type="molecule type" value="Genomic_DNA"/>
</dbReference>
<name>A0A378L960_9GAMM</name>
<reference evidence="2 4" key="2">
    <citation type="submission" date="2018-06" db="EMBL/GenBank/DDBJ databases">
        <authorList>
            <consortium name="Pathogen Informatics"/>
            <person name="Doyle S."/>
        </authorList>
    </citation>
    <scope>NUCLEOTIDE SEQUENCE [LARGE SCALE GENOMIC DNA]</scope>
    <source>
        <strain evidence="2 4">NCTC11991</strain>
    </source>
</reference>
<organism evidence="2 4">
    <name type="scientific">Legionella steigerwaltii</name>
    <dbReference type="NCBI Taxonomy" id="460"/>
    <lineage>
        <taxon>Bacteria</taxon>
        <taxon>Pseudomonadati</taxon>
        <taxon>Pseudomonadota</taxon>
        <taxon>Gammaproteobacteria</taxon>
        <taxon>Legionellales</taxon>
        <taxon>Legionellaceae</taxon>
        <taxon>Legionella</taxon>
    </lineage>
</organism>